<dbReference type="OMA" id="PIASICK"/>
<proteinExistence type="predicted"/>
<comment type="caution">
    <text evidence="2">The sequence shown here is derived from an EMBL/GenBank/DDBJ whole genome shotgun (WGS) entry which is preliminary data.</text>
</comment>
<evidence type="ECO:0008006" key="4">
    <source>
        <dbReference type="Google" id="ProtNLM"/>
    </source>
</evidence>
<accession>A0A1J6KJY3</accession>
<evidence type="ECO:0000313" key="2">
    <source>
        <dbReference type="EMBL" id="OIT19569.1"/>
    </source>
</evidence>
<keyword evidence="3" id="KW-1185">Reference proteome</keyword>
<dbReference type="AlphaFoldDB" id="A0A1J6KJY3"/>
<gene>
    <name evidence="2" type="ORF">A4A49_59003</name>
</gene>
<dbReference type="EMBL" id="MJEQ01006774">
    <property type="protein sequence ID" value="OIT19569.1"/>
    <property type="molecule type" value="Genomic_DNA"/>
</dbReference>
<feature type="compositionally biased region" description="Polar residues" evidence="1">
    <location>
        <begin position="92"/>
        <end position="103"/>
    </location>
</feature>
<sequence length="347" mass="38920">MVDKTRHSDGGGTSNLETQIQAFIATSSKRIEDLEELQKKREIAVQRWESLVVDIHRREAFWQDVQSNMALAQEGTYLESGQSSVHRARRATSAQVTPSSEIGVTHPNSAPLIPAYTGVTDHGGYVTWPQFCVDICERYGQSKAINEVTEFNRLQQWADVDSFQKKFEDLRCHVLRARPHLDEAYFIECFVGGLKEELGPLVDVANPQTLLEAYKFAKRYERSLNASARQTLSKMPKPNPSQYLAKAQVPFSATRSSGNNFKVTSQKNLSIEALREQNLCFKCHDKYSPGHQCKPKALNTMEGEETFMEALDEELQNDAAGEGETEQAEVAINAMLVQNASSTAIRI</sequence>
<dbReference type="Proteomes" id="UP000187609">
    <property type="component" value="Unassembled WGS sequence"/>
</dbReference>
<reference evidence="2" key="1">
    <citation type="submission" date="2016-11" db="EMBL/GenBank/DDBJ databases">
        <title>The genome of Nicotiana attenuata.</title>
        <authorList>
            <person name="Xu S."/>
            <person name="Brockmoeller T."/>
            <person name="Gaquerel E."/>
            <person name="Navarro A."/>
            <person name="Kuhl H."/>
            <person name="Gase K."/>
            <person name="Ling Z."/>
            <person name="Zhou W."/>
            <person name="Kreitzer C."/>
            <person name="Stanke M."/>
            <person name="Tang H."/>
            <person name="Lyons E."/>
            <person name="Pandey P."/>
            <person name="Pandey S.P."/>
            <person name="Timmermann B."/>
            <person name="Baldwin I.T."/>
        </authorList>
    </citation>
    <scope>NUCLEOTIDE SEQUENCE [LARGE SCALE GENOMIC DNA]</scope>
    <source>
        <strain evidence="2">UT</strain>
    </source>
</reference>
<evidence type="ECO:0000313" key="3">
    <source>
        <dbReference type="Proteomes" id="UP000187609"/>
    </source>
</evidence>
<protein>
    <recommendedName>
        <fullName evidence="4">Retrotransposon gag domain-containing protein</fullName>
    </recommendedName>
</protein>
<name>A0A1J6KJY3_NICAT</name>
<organism evidence="2 3">
    <name type="scientific">Nicotiana attenuata</name>
    <name type="common">Coyote tobacco</name>
    <dbReference type="NCBI Taxonomy" id="49451"/>
    <lineage>
        <taxon>Eukaryota</taxon>
        <taxon>Viridiplantae</taxon>
        <taxon>Streptophyta</taxon>
        <taxon>Embryophyta</taxon>
        <taxon>Tracheophyta</taxon>
        <taxon>Spermatophyta</taxon>
        <taxon>Magnoliopsida</taxon>
        <taxon>eudicotyledons</taxon>
        <taxon>Gunneridae</taxon>
        <taxon>Pentapetalae</taxon>
        <taxon>asterids</taxon>
        <taxon>lamiids</taxon>
        <taxon>Solanales</taxon>
        <taxon>Solanaceae</taxon>
        <taxon>Nicotianoideae</taxon>
        <taxon>Nicotianeae</taxon>
        <taxon>Nicotiana</taxon>
    </lineage>
</organism>
<evidence type="ECO:0000256" key="1">
    <source>
        <dbReference type="SAM" id="MobiDB-lite"/>
    </source>
</evidence>
<feature type="region of interest" description="Disordered" evidence="1">
    <location>
        <begin position="82"/>
        <end position="103"/>
    </location>
</feature>
<dbReference type="Gramene" id="OIT19569">
    <property type="protein sequence ID" value="OIT19569"/>
    <property type="gene ID" value="A4A49_59003"/>
</dbReference>